<dbReference type="InterPro" id="IPR004154">
    <property type="entry name" value="Anticodon-bd"/>
</dbReference>
<dbReference type="AlphaFoldDB" id="A0A955HZ17"/>
<dbReference type="GO" id="GO:0004827">
    <property type="term" value="F:proline-tRNA ligase activity"/>
    <property type="evidence" value="ECO:0007669"/>
    <property type="project" value="TreeGrafter"/>
</dbReference>
<organism evidence="3 4">
    <name type="scientific">Candidatus Dojkabacteria bacterium</name>
    <dbReference type="NCBI Taxonomy" id="2099670"/>
    <lineage>
        <taxon>Bacteria</taxon>
        <taxon>Candidatus Dojkabacteria</taxon>
    </lineage>
</organism>
<gene>
    <name evidence="3" type="ORF">KC622_01870</name>
</gene>
<proteinExistence type="predicted"/>
<dbReference type="InterPro" id="IPR036621">
    <property type="entry name" value="Anticodon-bd_dom_sf"/>
</dbReference>
<protein>
    <recommendedName>
        <fullName evidence="2">Anticodon-binding domain-containing protein</fullName>
    </recommendedName>
</protein>
<dbReference type="InterPro" id="IPR050062">
    <property type="entry name" value="Pro-tRNA_synthetase"/>
</dbReference>
<dbReference type="PANTHER" id="PTHR42753">
    <property type="entry name" value="MITOCHONDRIAL RIBOSOME PROTEIN L39/PROLYL-TRNA LIGASE FAMILY MEMBER"/>
    <property type="match status" value="1"/>
</dbReference>
<dbReference type="GO" id="GO:0005829">
    <property type="term" value="C:cytosol"/>
    <property type="evidence" value="ECO:0007669"/>
    <property type="project" value="TreeGrafter"/>
</dbReference>
<evidence type="ECO:0000256" key="1">
    <source>
        <dbReference type="ARBA" id="ARBA00023146"/>
    </source>
</evidence>
<sequence length="110" mass="12201">HDDKGIIWPESIAPFKVHLISLAKSNNDEAYKQAESLYRKLLEASVEVLWDDRLETSPGQKFADADLIGNPYRVVVSAKSLEAGGIELKMRDSDKTEIVTLEAAVEKLCA</sequence>
<name>A0A955HZ17_9BACT</name>
<evidence type="ECO:0000313" key="4">
    <source>
        <dbReference type="Proteomes" id="UP000748332"/>
    </source>
</evidence>
<dbReference type="Gene3D" id="3.40.50.800">
    <property type="entry name" value="Anticodon-binding domain"/>
    <property type="match status" value="1"/>
</dbReference>
<dbReference type="PANTHER" id="PTHR42753:SF2">
    <property type="entry name" value="PROLINE--TRNA LIGASE"/>
    <property type="match status" value="1"/>
</dbReference>
<dbReference type="Proteomes" id="UP000748332">
    <property type="component" value="Unassembled WGS sequence"/>
</dbReference>
<dbReference type="GO" id="GO:0006433">
    <property type="term" value="P:prolyl-tRNA aminoacylation"/>
    <property type="evidence" value="ECO:0007669"/>
    <property type="project" value="TreeGrafter"/>
</dbReference>
<dbReference type="CDD" id="cd00861">
    <property type="entry name" value="ProRS_anticodon_short"/>
    <property type="match status" value="1"/>
</dbReference>
<keyword evidence="1" id="KW-0030">Aminoacyl-tRNA synthetase</keyword>
<dbReference type="SUPFAM" id="SSF52954">
    <property type="entry name" value="Class II aaRS ABD-related"/>
    <property type="match status" value="1"/>
</dbReference>
<keyword evidence="1" id="KW-0436">Ligase</keyword>
<dbReference type="EMBL" id="JAGQLM010000075">
    <property type="protein sequence ID" value="MCA9375059.1"/>
    <property type="molecule type" value="Genomic_DNA"/>
</dbReference>
<feature type="non-terminal residue" evidence="3">
    <location>
        <position position="1"/>
    </location>
</feature>
<feature type="domain" description="Anticodon-binding" evidence="2">
    <location>
        <begin position="18"/>
        <end position="108"/>
    </location>
</feature>
<dbReference type="FunFam" id="3.40.50.800:FF:000032">
    <property type="entry name" value="Proline--tRNA ligase"/>
    <property type="match status" value="1"/>
</dbReference>
<dbReference type="Pfam" id="PF03129">
    <property type="entry name" value="HGTP_anticodon"/>
    <property type="match status" value="1"/>
</dbReference>
<evidence type="ECO:0000259" key="2">
    <source>
        <dbReference type="Pfam" id="PF03129"/>
    </source>
</evidence>
<dbReference type="InterPro" id="IPR044140">
    <property type="entry name" value="ProRS_anticodon_short"/>
</dbReference>
<comment type="caution">
    <text evidence="3">The sequence shown here is derived from an EMBL/GenBank/DDBJ whole genome shotgun (WGS) entry which is preliminary data.</text>
</comment>
<reference evidence="3" key="1">
    <citation type="submission" date="2020-04" db="EMBL/GenBank/DDBJ databases">
        <authorList>
            <person name="Zhang T."/>
        </authorList>
    </citation>
    <scope>NUCLEOTIDE SEQUENCE</scope>
    <source>
        <strain evidence="3">HKST-UBA16</strain>
    </source>
</reference>
<evidence type="ECO:0000313" key="3">
    <source>
        <dbReference type="EMBL" id="MCA9375059.1"/>
    </source>
</evidence>
<reference evidence="3" key="2">
    <citation type="journal article" date="2021" name="Microbiome">
        <title>Successional dynamics and alternative stable states in a saline activated sludge microbial community over 9 years.</title>
        <authorList>
            <person name="Wang Y."/>
            <person name="Ye J."/>
            <person name="Ju F."/>
            <person name="Liu L."/>
            <person name="Boyd J.A."/>
            <person name="Deng Y."/>
            <person name="Parks D.H."/>
            <person name="Jiang X."/>
            <person name="Yin X."/>
            <person name="Woodcroft B.J."/>
            <person name="Tyson G.W."/>
            <person name="Hugenholtz P."/>
            <person name="Polz M.F."/>
            <person name="Zhang T."/>
        </authorList>
    </citation>
    <scope>NUCLEOTIDE SEQUENCE</scope>
    <source>
        <strain evidence="3">HKST-UBA16</strain>
    </source>
</reference>
<accession>A0A955HZ17</accession>